<gene>
    <name evidence="2" type="ORF">Ae201684_010661</name>
</gene>
<evidence type="ECO:0000313" key="3">
    <source>
        <dbReference type="Proteomes" id="UP000481153"/>
    </source>
</evidence>
<protein>
    <submittedName>
        <fullName evidence="2">Uncharacterized protein</fullName>
    </submittedName>
</protein>
<feature type="transmembrane region" description="Helical" evidence="1">
    <location>
        <begin position="173"/>
        <end position="196"/>
    </location>
</feature>
<comment type="caution">
    <text evidence="2">The sequence shown here is derived from an EMBL/GenBank/DDBJ whole genome shotgun (WGS) entry which is preliminary data.</text>
</comment>
<proteinExistence type="predicted"/>
<evidence type="ECO:0000256" key="1">
    <source>
        <dbReference type="SAM" id="Phobius"/>
    </source>
</evidence>
<accession>A0A6G0WXK7</accession>
<evidence type="ECO:0000313" key="2">
    <source>
        <dbReference type="EMBL" id="KAF0732216.1"/>
    </source>
</evidence>
<dbReference type="Proteomes" id="UP000481153">
    <property type="component" value="Unassembled WGS sequence"/>
</dbReference>
<dbReference type="EMBL" id="VJMJ01000136">
    <property type="protein sequence ID" value="KAF0732216.1"/>
    <property type="molecule type" value="Genomic_DNA"/>
</dbReference>
<name>A0A6G0WXK7_9STRA</name>
<reference evidence="2 3" key="1">
    <citation type="submission" date="2019-07" db="EMBL/GenBank/DDBJ databases">
        <title>Genomics analysis of Aphanomyces spp. identifies a new class of oomycete effector associated with host adaptation.</title>
        <authorList>
            <person name="Gaulin E."/>
        </authorList>
    </citation>
    <scope>NUCLEOTIDE SEQUENCE [LARGE SCALE GENOMIC DNA]</scope>
    <source>
        <strain evidence="2 3">ATCC 201684</strain>
    </source>
</reference>
<keyword evidence="3" id="KW-1185">Reference proteome</keyword>
<sequence length="229" mass="25492">MGRRYKITSFASSVALDKTTAGRPRNESFNLHGAWAIHRVDNWLELLGIQLAFTTTNLIVFAADFYLTHQGLHGFLAKKPILSSVLSAGTERRKCVLLVSVLNCAHYINVGCPHWITSLPLDTTHSIKIGIQLYVKPRVQVILGYASMVEKKSPSRQRFESIDDKPQPARKHVYVVSGYALIAVWASNVVSGWLSLQPFGLSTQKNVFHPTAAVSFGCNLFRHDRSVCV</sequence>
<keyword evidence="1" id="KW-1133">Transmembrane helix</keyword>
<dbReference type="AlphaFoldDB" id="A0A6G0WXK7"/>
<dbReference type="VEuPathDB" id="FungiDB:AeMF1_010697"/>
<organism evidence="2 3">
    <name type="scientific">Aphanomyces euteiches</name>
    <dbReference type="NCBI Taxonomy" id="100861"/>
    <lineage>
        <taxon>Eukaryota</taxon>
        <taxon>Sar</taxon>
        <taxon>Stramenopiles</taxon>
        <taxon>Oomycota</taxon>
        <taxon>Saprolegniomycetes</taxon>
        <taxon>Saprolegniales</taxon>
        <taxon>Verrucalvaceae</taxon>
        <taxon>Aphanomyces</taxon>
    </lineage>
</organism>
<keyword evidence="1" id="KW-0812">Transmembrane</keyword>
<keyword evidence="1" id="KW-0472">Membrane</keyword>